<feature type="transmembrane region" description="Helical" evidence="2">
    <location>
        <begin position="193"/>
        <end position="219"/>
    </location>
</feature>
<evidence type="ECO:0000313" key="3">
    <source>
        <dbReference type="EMBL" id="ERF68830.1"/>
    </source>
</evidence>
<evidence type="ECO:0000313" key="4">
    <source>
        <dbReference type="Proteomes" id="UP000019373"/>
    </source>
</evidence>
<dbReference type="GeneID" id="19241218"/>
<dbReference type="PANTHER" id="PTHR37544:SF3">
    <property type="entry name" value="SPRAY"/>
    <property type="match status" value="1"/>
</dbReference>
<dbReference type="HOGENOM" id="CLU_403372_0_0_1"/>
<dbReference type="eggNOG" id="ENOG502RT4F">
    <property type="taxonomic scope" value="Eukaryota"/>
</dbReference>
<feature type="region of interest" description="Disordered" evidence="1">
    <location>
        <begin position="656"/>
        <end position="683"/>
    </location>
</feature>
<protein>
    <recommendedName>
        <fullName evidence="5">Phosphoribosylaminoimidazole-succinocarboxamide synthase</fullName>
    </recommendedName>
</protein>
<dbReference type="EMBL" id="KE721493">
    <property type="protein sequence ID" value="ERF68830.1"/>
    <property type="molecule type" value="Genomic_DNA"/>
</dbReference>
<feature type="transmembrane region" description="Helical" evidence="2">
    <location>
        <begin position="160"/>
        <end position="181"/>
    </location>
</feature>
<dbReference type="Pfam" id="PF11915">
    <property type="entry name" value="DUF3433"/>
    <property type="match status" value="2"/>
</dbReference>
<feature type="compositionally biased region" description="Polar residues" evidence="1">
    <location>
        <begin position="311"/>
        <end position="325"/>
    </location>
</feature>
<keyword evidence="2" id="KW-0812">Transmembrane</keyword>
<dbReference type="AlphaFoldDB" id="U1HFF4"/>
<feature type="transmembrane region" description="Helical" evidence="2">
    <location>
        <begin position="396"/>
        <end position="417"/>
    </location>
</feature>
<keyword evidence="2" id="KW-0472">Membrane</keyword>
<dbReference type="InterPro" id="IPR021840">
    <property type="entry name" value="DUF3433"/>
</dbReference>
<dbReference type="OrthoDB" id="3057599at2759"/>
<dbReference type="OMA" id="FRIAFGM"/>
<accession>U1HFF4</accession>
<gene>
    <name evidence="3" type="ORF">EPUS_06274</name>
</gene>
<sequence>MTNDQPLETSGTSSAGLPGVIMAEDQQRSDYVFRPVSVPKGYPELKYKPIMLSFRCMLCVLTFYLIVLGLLITLIFVHNVSFSSQYGYFTIRILPPIIGTITASLWRTIVLTVSRIEPFIASASDDPTVYNWQNSAHRTILAEYFPVPEIFNMIRNRNGLLTFTYILWVLSNAVLAFKAVLLNTTNYDDYWEAAVTFWALYALISIYFLLIVGLVALMWHLRAVTTGLLWDPVSIADHLVLFHHSNFLAKFDGTGAISRDSLHERFRRNDFRLKYWDRGSLGIWHGFGVIEHDLHGSVQRNAPGPAPAPISTASEPNPADSAQSRLSALKAESSNAGTTATLSMQEVSKASYRSCYYNMERSMMVIWTTVALVLFCLLLAAAITNMASGIDVSLPYGVTLFLFQFLPAFVVGLYTWFWEDADVFCRATQPFIGMRDNPKPATENILLDYTCLPPGIATYTAFTNKHWKVARVSAISLLQRLLPIIIPGMVTVVDGKDHRTVYVSIPLLIVSLIYLGSYIILIPFEVCQNGLKRHLPRNYSAIADLISWCYASSLLRSDAFELSWRKRNDAPGYVYERWQMEAALRLKHHSYQFGVYKSQLNPGTHCIGFDEANQVDAVDLPDKRSLRRRRRRASHGRESQMKWEMSKLTWLDASKERATDPTTTQLQFRMPRRSSPQSSPGFEGRSQVLSLIVLSTTLS</sequence>
<proteinExistence type="predicted"/>
<feature type="region of interest" description="Disordered" evidence="1">
    <location>
        <begin position="304"/>
        <end position="325"/>
    </location>
</feature>
<keyword evidence="4" id="KW-1185">Reference proteome</keyword>
<dbReference type="Proteomes" id="UP000019373">
    <property type="component" value="Unassembled WGS sequence"/>
</dbReference>
<feature type="transmembrane region" description="Helical" evidence="2">
    <location>
        <begin position="86"/>
        <end position="106"/>
    </location>
</feature>
<evidence type="ECO:0008006" key="5">
    <source>
        <dbReference type="Google" id="ProtNLM"/>
    </source>
</evidence>
<feature type="transmembrane region" description="Helical" evidence="2">
    <location>
        <begin position="56"/>
        <end position="80"/>
    </location>
</feature>
<dbReference type="PANTHER" id="PTHR37544">
    <property type="entry name" value="SPRAY-RELATED"/>
    <property type="match status" value="1"/>
</dbReference>
<reference evidence="4" key="1">
    <citation type="journal article" date="2014" name="BMC Genomics">
        <title>Genome characteristics reveal the impact of lichenization on lichen-forming fungus Endocarpon pusillum Hedwig (Verrucariales, Ascomycota).</title>
        <authorList>
            <person name="Wang Y.-Y."/>
            <person name="Liu B."/>
            <person name="Zhang X.-Y."/>
            <person name="Zhou Q.-M."/>
            <person name="Zhang T."/>
            <person name="Li H."/>
            <person name="Yu Y.-F."/>
            <person name="Zhang X.-L."/>
            <person name="Hao X.-Y."/>
            <person name="Wang M."/>
            <person name="Wang L."/>
            <person name="Wei J.-C."/>
        </authorList>
    </citation>
    <scope>NUCLEOTIDE SEQUENCE [LARGE SCALE GENOMIC DNA]</scope>
    <source>
        <strain evidence="4">Z07020 / HMAS-L-300199</strain>
    </source>
</reference>
<evidence type="ECO:0000256" key="2">
    <source>
        <dbReference type="SAM" id="Phobius"/>
    </source>
</evidence>
<organism evidence="3 4">
    <name type="scientific">Endocarpon pusillum (strain Z07020 / HMAS-L-300199)</name>
    <name type="common">Lichen-forming fungus</name>
    <dbReference type="NCBI Taxonomy" id="1263415"/>
    <lineage>
        <taxon>Eukaryota</taxon>
        <taxon>Fungi</taxon>
        <taxon>Dikarya</taxon>
        <taxon>Ascomycota</taxon>
        <taxon>Pezizomycotina</taxon>
        <taxon>Eurotiomycetes</taxon>
        <taxon>Chaetothyriomycetidae</taxon>
        <taxon>Verrucariales</taxon>
        <taxon>Verrucariaceae</taxon>
        <taxon>Endocarpon</taxon>
    </lineage>
</organism>
<name>U1HFF4_ENDPU</name>
<dbReference type="RefSeq" id="XP_007805567.1">
    <property type="nucleotide sequence ID" value="XM_007807376.1"/>
</dbReference>
<feature type="compositionally biased region" description="Low complexity" evidence="1">
    <location>
        <begin position="673"/>
        <end position="683"/>
    </location>
</feature>
<feature type="transmembrane region" description="Helical" evidence="2">
    <location>
        <begin position="505"/>
        <end position="527"/>
    </location>
</feature>
<keyword evidence="2" id="KW-1133">Transmembrane helix</keyword>
<feature type="transmembrane region" description="Helical" evidence="2">
    <location>
        <begin position="363"/>
        <end position="384"/>
    </location>
</feature>
<evidence type="ECO:0000256" key="1">
    <source>
        <dbReference type="SAM" id="MobiDB-lite"/>
    </source>
</evidence>